<feature type="transmembrane region" description="Helical" evidence="6">
    <location>
        <begin position="78"/>
        <end position="101"/>
    </location>
</feature>
<dbReference type="Pfam" id="PF01943">
    <property type="entry name" value="Polysacc_synt"/>
    <property type="match status" value="1"/>
</dbReference>
<sequence length="414" mass="47627">MTIKSTFIWTSIHTAIKILSGIIMNKVIAVYLGPVGLAMIGQFQNFVAIVSSISNASIQTGILTQTAKFNNEHTQKIVWVNGLIINCFFALLTSIFIFIFANWLSKQIFFSINYINLIYILSFSLIFYGLNLYILAIINGLGNIKLYTIINMLISILTLILVSVLTIFFKFEGAILGIILTQSIVFIISYMMIYRHYKNSFFIFRLSLFDKSIFKTLLSYGLTSFLSGIIVAISSIVVRIIIVNNSSLENAGLWEAAIKIGFYFNMIFTLPISIFYLPKFSTLNMKKEFFILFKQAIVFILPIMFLFVIIFFIFKDFLINLLFSNKFLAITDFMIIILFAEILRVSISLFSNLLLSKKAFKEIIILEFLTTFLFVLYVYVFYDILGLFGLSLGYLIISFCMLFMYIYQVKRISF</sequence>
<evidence type="ECO:0000256" key="6">
    <source>
        <dbReference type="SAM" id="Phobius"/>
    </source>
</evidence>
<feature type="transmembrane region" description="Helical" evidence="6">
    <location>
        <begin position="217"/>
        <end position="242"/>
    </location>
</feature>
<feature type="transmembrane region" description="Helical" evidence="6">
    <location>
        <begin position="113"/>
        <end position="134"/>
    </location>
</feature>
<accession>A0A644UGY7</accession>
<keyword evidence="3 6" id="KW-0812">Transmembrane</keyword>
<feature type="transmembrane region" description="Helical" evidence="6">
    <location>
        <begin position="289"/>
        <end position="313"/>
    </location>
</feature>
<keyword evidence="4 6" id="KW-1133">Transmembrane helix</keyword>
<gene>
    <name evidence="7" type="primary">wzxE_2</name>
    <name evidence="7" type="ORF">SDC9_24025</name>
</gene>
<feature type="transmembrane region" description="Helical" evidence="6">
    <location>
        <begin position="363"/>
        <end position="382"/>
    </location>
</feature>
<feature type="transmembrane region" description="Helical" evidence="6">
    <location>
        <begin position="146"/>
        <end position="169"/>
    </location>
</feature>
<proteinExistence type="predicted"/>
<feature type="transmembrane region" description="Helical" evidence="6">
    <location>
        <begin position="333"/>
        <end position="356"/>
    </location>
</feature>
<keyword evidence="5 6" id="KW-0472">Membrane</keyword>
<feature type="transmembrane region" description="Helical" evidence="6">
    <location>
        <begin position="254"/>
        <end position="277"/>
    </location>
</feature>
<dbReference type="EMBL" id="VSSQ01000114">
    <property type="protein sequence ID" value="MPL78161.1"/>
    <property type="molecule type" value="Genomic_DNA"/>
</dbReference>
<dbReference type="PANTHER" id="PTHR30250:SF30">
    <property type="entry name" value="LIPID III FLIPPASE"/>
    <property type="match status" value="1"/>
</dbReference>
<comment type="caution">
    <text evidence="7">The sequence shown here is derived from an EMBL/GenBank/DDBJ whole genome shotgun (WGS) entry which is preliminary data.</text>
</comment>
<dbReference type="PANTHER" id="PTHR30250">
    <property type="entry name" value="PST FAMILY PREDICTED COLANIC ACID TRANSPORTER"/>
    <property type="match status" value="1"/>
</dbReference>
<evidence type="ECO:0000313" key="7">
    <source>
        <dbReference type="EMBL" id="MPL78161.1"/>
    </source>
</evidence>
<reference evidence="7" key="1">
    <citation type="submission" date="2019-08" db="EMBL/GenBank/DDBJ databases">
        <authorList>
            <person name="Kucharzyk K."/>
            <person name="Murdoch R.W."/>
            <person name="Higgins S."/>
            <person name="Loffler F."/>
        </authorList>
    </citation>
    <scope>NUCLEOTIDE SEQUENCE</scope>
</reference>
<dbReference type="GO" id="GO:0005886">
    <property type="term" value="C:plasma membrane"/>
    <property type="evidence" value="ECO:0007669"/>
    <property type="project" value="UniProtKB-SubCell"/>
</dbReference>
<evidence type="ECO:0000256" key="5">
    <source>
        <dbReference type="ARBA" id="ARBA00023136"/>
    </source>
</evidence>
<dbReference type="InterPro" id="IPR050833">
    <property type="entry name" value="Poly_Biosynth_Transport"/>
</dbReference>
<evidence type="ECO:0000256" key="1">
    <source>
        <dbReference type="ARBA" id="ARBA00004651"/>
    </source>
</evidence>
<evidence type="ECO:0000256" key="2">
    <source>
        <dbReference type="ARBA" id="ARBA00022475"/>
    </source>
</evidence>
<protein>
    <submittedName>
        <fullName evidence="7">Lipid III flippase</fullName>
    </submittedName>
</protein>
<feature type="transmembrane region" description="Helical" evidence="6">
    <location>
        <begin position="388"/>
        <end position="407"/>
    </location>
</feature>
<name>A0A644UGY7_9ZZZZ</name>
<dbReference type="AlphaFoldDB" id="A0A644UGY7"/>
<organism evidence="7">
    <name type="scientific">bioreactor metagenome</name>
    <dbReference type="NCBI Taxonomy" id="1076179"/>
    <lineage>
        <taxon>unclassified sequences</taxon>
        <taxon>metagenomes</taxon>
        <taxon>ecological metagenomes</taxon>
    </lineage>
</organism>
<comment type="subcellular location">
    <subcellularLocation>
        <location evidence="1">Cell membrane</location>
        <topology evidence="1">Multi-pass membrane protein</topology>
    </subcellularLocation>
</comment>
<dbReference type="InterPro" id="IPR002797">
    <property type="entry name" value="Polysacc_synth"/>
</dbReference>
<evidence type="ECO:0000256" key="3">
    <source>
        <dbReference type="ARBA" id="ARBA00022692"/>
    </source>
</evidence>
<feature type="transmembrane region" description="Helical" evidence="6">
    <location>
        <begin position="175"/>
        <end position="197"/>
    </location>
</feature>
<keyword evidence="2" id="KW-1003">Cell membrane</keyword>
<evidence type="ECO:0000256" key="4">
    <source>
        <dbReference type="ARBA" id="ARBA00022989"/>
    </source>
</evidence>